<dbReference type="Pfam" id="PF01381">
    <property type="entry name" value="HTH_3"/>
    <property type="match status" value="1"/>
</dbReference>
<dbReference type="EMBL" id="BAABGM010000010">
    <property type="protein sequence ID" value="GAA4403962.1"/>
    <property type="molecule type" value="Genomic_DNA"/>
</dbReference>
<organism evidence="2 3">
    <name type="scientific">Fodinibacter luteus</name>
    <dbReference type="NCBI Taxonomy" id="552064"/>
    <lineage>
        <taxon>Bacteria</taxon>
        <taxon>Bacillati</taxon>
        <taxon>Actinomycetota</taxon>
        <taxon>Actinomycetes</taxon>
        <taxon>Micrococcales</taxon>
        <taxon>Intrasporangiaceae</taxon>
        <taxon>Fodinibacter (ex Wang et al. 2009)</taxon>
    </lineage>
</organism>
<sequence length="102" mass="10748">MILLRHELGEVLREIRQDQGRTLRDVAASSSVSLGYLSELERGTKEASSELLAAVCGGLGLSLSEVLELVRDRVERVETFGTPVSLPVGPALGAETVSASAA</sequence>
<evidence type="ECO:0000259" key="1">
    <source>
        <dbReference type="PROSITE" id="PS50943"/>
    </source>
</evidence>
<proteinExistence type="predicted"/>
<accession>A0ABP8KDE8</accession>
<name>A0ABP8KDE8_9MICO</name>
<reference evidence="3" key="1">
    <citation type="journal article" date="2019" name="Int. J. Syst. Evol. Microbiol.">
        <title>The Global Catalogue of Microorganisms (GCM) 10K type strain sequencing project: providing services to taxonomists for standard genome sequencing and annotation.</title>
        <authorList>
            <consortium name="The Broad Institute Genomics Platform"/>
            <consortium name="The Broad Institute Genome Sequencing Center for Infectious Disease"/>
            <person name="Wu L."/>
            <person name="Ma J."/>
        </authorList>
    </citation>
    <scope>NUCLEOTIDE SEQUENCE [LARGE SCALE GENOMIC DNA]</scope>
    <source>
        <strain evidence="3">JCM 17809</strain>
    </source>
</reference>
<feature type="domain" description="HTH cro/C1-type" evidence="1">
    <location>
        <begin position="12"/>
        <end position="66"/>
    </location>
</feature>
<dbReference type="CDD" id="cd00093">
    <property type="entry name" value="HTH_XRE"/>
    <property type="match status" value="1"/>
</dbReference>
<evidence type="ECO:0000313" key="2">
    <source>
        <dbReference type="EMBL" id="GAA4403962.1"/>
    </source>
</evidence>
<gene>
    <name evidence="2" type="ORF">GCM10023168_15970</name>
</gene>
<dbReference type="InterPro" id="IPR001387">
    <property type="entry name" value="Cro/C1-type_HTH"/>
</dbReference>
<evidence type="ECO:0000313" key="3">
    <source>
        <dbReference type="Proteomes" id="UP001500945"/>
    </source>
</evidence>
<dbReference type="SMART" id="SM00530">
    <property type="entry name" value="HTH_XRE"/>
    <property type="match status" value="1"/>
</dbReference>
<dbReference type="Gene3D" id="1.10.260.40">
    <property type="entry name" value="lambda repressor-like DNA-binding domains"/>
    <property type="match status" value="1"/>
</dbReference>
<dbReference type="PROSITE" id="PS50943">
    <property type="entry name" value="HTH_CROC1"/>
    <property type="match status" value="1"/>
</dbReference>
<dbReference type="InterPro" id="IPR010982">
    <property type="entry name" value="Lambda_DNA-bd_dom_sf"/>
</dbReference>
<dbReference type="Proteomes" id="UP001500945">
    <property type="component" value="Unassembled WGS sequence"/>
</dbReference>
<comment type="caution">
    <text evidence="2">The sequence shown here is derived from an EMBL/GenBank/DDBJ whole genome shotgun (WGS) entry which is preliminary data.</text>
</comment>
<dbReference type="SUPFAM" id="SSF47413">
    <property type="entry name" value="lambda repressor-like DNA-binding domains"/>
    <property type="match status" value="1"/>
</dbReference>
<protein>
    <submittedName>
        <fullName evidence="2">Helix-turn-helix transcriptional regulator</fullName>
    </submittedName>
</protein>
<keyword evidence="3" id="KW-1185">Reference proteome</keyword>
<dbReference type="RefSeq" id="WP_345204378.1">
    <property type="nucleotide sequence ID" value="NZ_BAABGM010000010.1"/>
</dbReference>